<dbReference type="RefSeq" id="WP_063842395.1">
    <property type="nucleotide sequence ID" value="NZ_JTCM02000002.1"/>
</dbReference>
<dbReference type="InterPro" id="IPR021469">
    <property type="entry name" value="DUF3122"/>
</dbReference>
<reference evidence="2 3" key="1">
    <citation type="journal article" date="2015" name="Genome Announc.">
        <title>Draft Genome Sequence of Cyanobacterium Hassallia byssoidea Strain VB512170, Isolated from Monuments in India.</title>
        <authorList>
            <person name="Singh D."/>
            <person name="Chandrababunaidu M.M."/>
            <person name="Panda A."/>
            <person name="Sen D."/>
            <person name="Bhattacharyya S."/>
            <person name="Adhikary S.P."/>
            <person name="Tripathy S."/>
        </authorList>
    </citation>
    <scope>NUCLEOTIDE SEQUENCE [LARGE SCALE GENOMIC DNA]</scope>
    <source>
        <strain evidence="2 3">VB512170</strain>
    </source>
</reference>
<protein>
    <submittedName>
        <fullName evidence="2">DUF3122 domain-containing protein</fullName>
    </submittedName>
</protein>
<dbReference type="Pfam" id="PF11320">
    <property type="entry name" value="DUF3122"/>
    <property type="match status" value="1"/>
</dbReference>
<dbReference type="EMBL" id="JTCM02000002">
    <property type="protein sequence ID" value="NEU71241.1"/>
    <property type="molecule type" value="Genomic_DNA"/>
</dbReference>
<proteinExistence type="predicted"/>
<evidence type="ECO:0000256" key="1">
    <source>
        <dbReference type="SAM" id="Phobius"/>
    </source>
</evidence>
<keyword evidence="1" id="KW-0812">Transmembrane</keyword>
<accession>A0A846H3V6</accession>
<sequence length="181" mass="20335">MDINKQNVLRASALTTKYILRLILCLYLTLCSGVFFTDSAFALLRQHHDAPGVLRYHSQVSIKDDFGYTWQVVLFKLFPPGKAVEFNLRLVGFPGVFELAHPRTLEIVTAKGKLLSASDVYAEKSPSPNVGDYKLTDVLLKLTTTDSLKLYVPLSGEERLVLQIPASVVTEWQWLVTDFNS</sequence>
<keyword evidence="3" id="KW-1185">Reference proteome</keyword>
<comment type="caution">
    <text evidence="2">The sequence shown here is derived from an EMBL/GenBank/DDBJ whole genome shotgun (WGS) entry which is preliminary data.</text>
</comment>
<evidence type="ECO:0000313" key="2">
    <source>
        <dbReference type="EMBL" id="NEU71241.1"/>
    </source>
</evidence>
<keyword evidence="1" id="KW-0472">Membrane</keyword>
<gene>
    <name evidence="2" type="ORF">PI95_001250</name>
</gene>
<organism evidence="2 3">
    <name type="scientific">Hassallia byssoidea VB512170</name>
    <dbReference type="NCBI Taxonomy" id="1304833"/>
    <lineage>
        <taxon>Bacteria</taxon>
        <taxon>Bacillati</taxon>
        <taxon>Cyanobacteriota</taxon>
        <taxon>Cyanophyceae</taxon>
        <taxon>Nostocales</taxon>
        <taxon>Tolypothrichaceae</taxon>
        <taxon>Hassallia</taxon>
    </lineage>
</organism>
<dbReference type="Proteomes" id="UP000031549">
    <property type="component" value="Unassembled WGS sequence"/>
</dbReference>
<dbReference type="AlphaFoldDB" id="A0A846H3V6"/>
<keyword evidence="1" id="KW-1133">Transmembrane helix</keyword>
<feature type="transmembrane region" description="Helical" evidence="1">
    <location>
        <begin position="18"/>
        <end position="37"/>
    </location>
</feature>
<evidence type="ECO:0000313" key="3">
    <source>
        <dbReference type="Proteomes" id="UP000031549"/>
    </source>
</evidence>
<name>A0A846H3V6_9CYAN</name>